<dbReference type="AlphaFoldDB" id="A0A6C0JDQ7"/>
<reference evidence="2" key="1">
    <citation type="journal article" date="2020" name="Nature">
        <title>Giant virus diversity and host interactions through global metagenomics.</title>
        <authorList>
            <person name="Schulz F."/>
            <person name="Roux S."/>
            <person name="Paez-Espino D."/>
            <person name="Jungbluth S."/>
            <person name="Walsh D.A."/>
            <person name="Denef V.J."/>
            <person name="McMahon K.D."/>
            <person name="Konstantinidis K.T."/>
            <person name="Eloe-Fadrosh E.A."/>
            <person name="Kyrpides N.C."/>
            <person name="Woyke T."/>
        </authorList>
    </citation>
    <scope>NUCLEOTIDE SEQUENCE</scope>
    <source>
        <strain evidence="2">GVMAG-M-3300027708-20</strain>
    </source>
</reference>
<dbReference type="EMBL" id="MN740389">
    <property type="protein sequence ID" value="QHU03975.1"/>
    <property type="molecule type" value="Genomic_DNA"/>
</dbReference>
<dbReference type="InterPro" id="IPR029044">
    <property type="entry name" value="Nucleotide-diphossugar_trans"/>
</dbReference>
<accession>A0A6C0JDQ7</accession>
<evidence type="ECO:0000259" key="1">
    <source>
        <dbReference type="Pfam" id="PF00535"/>
    </source>
</evidence>
<organism evidence="2">
    <name type="scientific">viral metagenome</name>
    <dbReference type="NCBI Taxonomy" id="1070528"/>
    <lineage>
        <taxon>unclassified sequences</taxon>
        <taxon>metagenomes</taxon>
        <taxon>organismal metagenomes</taxon>
    </lineage>
</organism>
<dbReference type="GO" id="GO:0016758">
    <property type="term" value="F:hexosyltransferase activity"/>
    <property type="evidence" value="ECO:0007669"/>
    <property type="project" value="UniProtKB-ARBA"/>
</dbReference>
<dbReference type="Pfam" id="PF00535">
    <property type="entry name" value="Glycos_transf_2"/>
    <property type="match status" value="1"/>
</dbReference>
<dbReference type="Gene3D" id="3.90.550.10">
    <property type="entry name" value="Spore Coat Polysaccharide Biosynthesis Protein SpsA, Chain A"/>
    <property type="match status" value="1"/>
</dbReference>
<evidence type="ECO:0000313" key="2">
    <source>
        <dbReference type="EMBL" id="QHU03975.1"/>
    </source>
</evidence>
<dbReference type="SUPFAM" id="SSF53448">
    <property type="entry name" value="Nucleotide-diphospho-sugar transferases"/>
    <property type="match status" value="1"/>
</dbReference>
<sequence length="449" mass="53055">MFDSNNHLLLTYGRDKNQYLKDIDSVLPERIKKRWIHLTTMYDVEVLNRLLNHNYMNIVLENPVTMRPCFSLFTTCYKSYDKIFRAYNSIKTQCFLDWEWVILDDSPEDEHFLFLKLHLLSDKRIRLYKRSENSGSIGNVKNEAVMLCRGKYVLEMDHDDEILPDTLLDAVNVFENDPDVGFVYMNFANLYENGDNFSYGDMFGLGYSGYYCQKHNGKWINVAVSPNINNISLSHIVAIPNHPRIWRKSSLIDIGNYSEFLPVSDDYELLLRTAVKTKIVKIPKLGYIQYMNHGNNNFSLIRNSEINRLCTQHLHPRCFSDLKINEYMNQNNALENLSNFTPIWKRENYEYKYCNKIINSDYKKQYCVIGLDVFRKNIEHIKNLYKDPENDFLLLDNKNNIDVLTCELDKLMLDKIKCYKLADCSFEELKRFFLLIYKGCDDYEIIGTS</sequence>
<dbReference type="InterPro" id="IPR001173">
    <property type="entry name" value="Glyco_trans_2-like"/>
</dbReference>
<dbReference type="PANTHER" id="PTHR22916:SF3">
    <property type="entry name" value="UDP-GLCNAC:BETAGAL BETA-1,3-N-ACETYLGLUCOSAMINYLTRANSFERASE-LIKE PROTEIN 1"/>
    <property type="match status" value="1"/>
</dbReference>
<dbReference type="PANTHER" id="PTHR22916">
    <property type="entry name" value="GLYCOSYLTRANSFERASE"/>
    <property type="match status" value="1"/>
</dbReference>
<protein>
    <recommendedName>
        <fullName evidence="1">Glycosyltransferase 2-like domain-containing protein</fullName>
    </recommendedName>
</protein>
<name>A0A6C0JDQ7_9ZZZZ</name>
<proteinExistence type="predicted"/>
<feature type="domain" description="Glycosyltransferase 2-like" evidence="1">
    <location>
        <begin position="71"/>
        <end position="195"/>
    </location>
</feature>